<evidence type="ECO:0000256" key="1">
    <source>
        <dbReference type="SAM" id="MobiDB-lite"/>
    </source>
</evidence>
<name>A0ABN3Q7J3_9ACTN</name>
<feature type="compositionally biased region" description="Low complexity" evidence="1">
    <location>
        <begin position="177"/>
        <end position="190"/>
    </location>
</feature>
<proteinExistence type="predicted"/>
<organism evidence="2 3">
    <name type="scientific">Streptomyces axinellae</name>
    <dbReference type="NCBI Taxonomy" id="552788"/>
    <lineage>
        <taxon>Bacteria</taxon>
        <taxon>Bacillati</taxon>
        <taxon>Actinomycetota</taxon>
        <taxon>Actinomycetes</taxon>
        <taxon>Kitasatosporales</taxon>
        <taxon>Streptomycetaceae</taxon>
        <taxon>Streptomyces</taxon>
    </lineage>
</organism>
<dbReference type="EMBL" id="BAAARJ010000009">
    <property type="protein sequence ID" value="GAA2616289.1"/>
    <property type="molecule type" value="Genomic_DNA"/>
</dbReference>
<protein>
    <submittedName>
        <fullName evidence="2">Uncharacterized protein</fullName>
    </submittedName>
</protein>
<gene>
    <name evidence="2" type="ORF">GCM10009863_32520</name>
</gene>
<sequence>MPVDYSTQDVINALKIDYNLQQIGVPGTPAYRIGELELHPMEGNVSVPGNTVLLKNALENWCFKGRVMTSPAEFIDASAALAAVDGMLTDGGSLRASPQAASRAYMRNAAYHKIYLVRPVDPQFTGLDMSVFDRANDPRVQPQVRARGYRSGASQHTLPSLNSALQGPVGPPPPMSPSVAAAARAAALPQTFVGIPFPVPSSNQRPPQSPPSPSQGTAHPPGAAPRPPEGDGRGRGRGGRS</sequence>
<evidence type="ECO:0000313" key="3">
    <source>
        <dbReference type="Proteomes" id="UP001501447"/>
    </source>
</evidence>
<evidence type="ECO:0000313" key="2">
    <source>
        <dbReference type="EMBL" id="GAA2616289.1"/>
    </source>
</evidence>
<comment type="caution">
    <text evidence="2">The sequence shown here is derived from an EMBL/GenBank/DDBJ whole genome shotgun (WGS) entry which is preliminary data.</text>
</comment>
<dbReference type="RefSeq" id="WP_344566534.1">
    <property type="nucleotide sequence ID" value="NZ_BAAARJ010000009.1"/>
</dbReference>
<dbReference type="Proteomes" id="UP001501447">
    <property type="component" value="Unassembled WGS sequence"/>
</dbReference>
<keyword evidence="3" id="KW-1185">Reference proteome</keyword>
<reference evidence="2 3" key="1">
    <citation type="journal article" date="2019" name="Int. J. Syst. Evol. Microbiol.">
        <title>The Global Catalogue of Microorganisms (GCM) 10K type strain sequencing project: providing services to taxonomists for standard genome sequencing and annotation.</title>
        <authorList>
            <consortium name="The Broad Institute Genomics Platform"/>
            <consortium name="The Broad Institute Genome Sequencing Center for Infectious Disease"/>
            <person name="Wu L."/>
            <person name="Ma J."/>
        </authorList>
    </citation>
    <scope>NUCLEOTIDE SEQUENCE [LARGE SCALE GENOMIC DNA]</scope>
    <source>
        <strain evidence="2 3">JCM 16373</strain>
    </source>
</reference>
<feature type="region of interest" description="Disordered" evidence="1">
    <location>
        <begin position="144"/>
        <end position="241"/>
    </location>
</feature>
<feature type="compositionally biased region" description="Polar residues" evidence="1">
    <location>
        <begin position="152"/>
        <end position="163"/>
    </location>
</feature>
<accession>A0ABN3Q7J3</accession>